<dbReference type="SFLD" id="SFLDS00029">
    <property type="entry name" value="Radical_SAM"/>
    <property type="match status" value="1"/>
</dbReference>
<evidence type="ECO:0000313" key="8">
    <source>
        <dbReference type="Proteomes" id="UP000671879"/>
    </source>
</evidence>
<name>A0A9Q7AD74_9BACT</name>
<dbReference type="InterPro" id="IPR050377">
    <property type="entry name" value="Radical_SAM_PqqE_MftC-like"/>
</dbReference>
<organism evidence="7 8">
    <name type="scientific">Aminithiophilus ramosus</name>
    <dbReference type="NCBI Taxonomy" id="3029084"/>
    <lineage>
        <taxon>Bacteria</taxon>
        <taxon>Thermotogati</taxon>
        <taxon>Synergistota</taxon>
        <taxon>Synergistia</taxon>
        <taxon>Synergistales</taxon>
        <taxon>Aminithiophilaceae</taxon>
        <taxon>Aminithiophilus</taxon>
    </lineage>
</organism>
<evidence type="ECO:0000256" key="1">
    <source>
        <dbReference type="ARBA" id="ARBA00022691"/>
    </source>
</evidence>
<evidence type="ECO:0000313" key="7">
    <source>
        <dbReference type="EMBL" id="QTX32688.1"/>
    </source>
</evidence>
<evidence type="ECO:0000256" key="4">
    <source>
        <dbReference type="ARBA" id="ARBA00023014"/>
    </source>
</evidence>
<dbReference type="PANTHER" id="PTHR11228:SF27">
    <property type="entry name" value="GLYCYL-RADICAL ENZYME ACTIVATING ENZYME MJ1227-RELATED"/>
    <property type="match status" value="1"/>
</dbReference>
<dbReference type="Pfam" id="PF04055">
    <property type="entry name" value="Radical_SAM"/>
    <property type="match status" value="1"/>
</dbReference>
<protein>
    <submittedName>
        <fullName evidence="7">Anaerobic ribonucleoside-triphosphate reductase activating protein</fullName>
    </submittedName>
</protein>
<reference evidence="8" key="1">
    <citation type="submission" date="2021-04" db="EMBL/GenBank/DDBJ databases">
        <title>A novel Synergistetes isolate from a pyrite-forming mixed culture.</title>
        <authorList>
            <person name="Bunk B."/>
            <person name="Sproer C."/>
            <person name="Spring S."/>
            <person name="Pester M."/>
        </authorList>
    </citation>
    <scope>NUCLEOTIDE SEQUENCE [LARGE SCALE GENOMIC DNA]</scope>
    <source>
        <strain evidence="8">J.5.4.2-T.3.5.2</strain>
    </source>
</reference>
<dbReference type="GO" id="GO:0051536">
    <property type="term" value="F:iron-sulfur cluster binding"/>
    <property type="evidence" value="ECO:0007669"/>
    <property type="project" value="UniProtKB-KW"/>
</dbReference>
<dbReference type="Gene3D" id="3.20.20.70">
    <property type="entry name" value="Aldolase class I"/>
    <property type="match status" value="1"/>
</dbReference>
<dbReference type="CDD" id="cd01335">
    <property type="entry name" value="Radical_SAM"/>
    <property type="match status" value="1"/>
</dbReference>
<evidence type="ECO:0000256" key="3">
    <source>
        <dbReference type="ARBA" id="ARBA00023004"/>
    </source>
</evidence>
<dbReference type="RefSeq" id="WP_274373938.1">
    <property type="nucleotide sequence ID" value="NZ_CP072943.1"/>
</dbReference>
<dbReference type="KEGG" id="aram:KAR29_01730"/>
<dbReference type="SFLD" id="SFLDG01094">
    <property type="entry name" value="Uncharacterised_Radical_SAM_Su"/>
    <property type="match status" value="1"/>
</dbReference>
<evidence type="ECO:0000256" key="2">
    <source>
        <dbReference type="ARBA" id="ARBA00022723"/>
    </source>
</evidence>
<dbReference type="InterPro" id="IPR013785">
    <property type="entry name" value="Aldolase_TIM"/>
</dbReference>
<gene>
    <name evidence="7" type="ORF">KAR29_01730</name>
</gene>
<dbReference type="NCBIfam" id="TIGR02495">
    <property type="entry name" value="NrdG2"/>
    <property type="match status" value="1"/>
</dbReference>
<proteinExistence type="predicted"/>
<keyword evidence="2" id="KW-0479">Metal-binding</keyword>
<dbReference type="InterPro" id="IPR007197">
    <property type="entry name" value="rSAM"/>
</dbReference>
<dbReference type="SUPFAM" id="SSF102114">
    <property type="entry name" value="Radical SAM enzymes"/>
    <property type="match status" value="1"/>
</dbReference>
<keyword evidence="1" id="KW-0949">S-adenosyl-L-methionine</keyword>
<accession>A0A9Q7AD74</accession>
<feature type="compositionally biased region" description="Basic and acidic residues" evidence="5">
    <location>
        <begin position="231"/>
        <end position="241"/>
    </location>
</feature>
<dbReference type="InterPro" id="IPR058240">
    <property type="entry name" value="rSAM_sf"/>
</dbReference>
<keyword evidence="3" id="KW-0408">Iron</keyword>
<dbReference type="Proteomes" id="UP000671879">
    <property type="component" value="Chromosome"/>
</dbReference>
<feature type="region of interest" description="Disordered" evidence="5">
    <location>
        <begin position="182"/>
        <end position="252"/>
    </location>
</feature>
<feature type="compositionally biased region" description="Basic residues" evidence="5">
    <location>
        <begin position="208"/>
        <end position="223"/>
    </location>
</feature>
<keyword evidence="4" id="KW-0411">Iron-sulfur</keyword>
<sequence>MKLAGLIRTSLLDDPGYICCVAFTSGCDLRCPYCHNGDLVEGAVDGEGFPLERLWDHLEARRGRLDGVAFTGGEPTLQPDLAEVLAEARVRGFRVKLDTNGTRPGVLEELLGRRLVDRVALDVKLPLERYGELGASPDRIEAVGKSLSLLLEGAVDVLFRTTVVPGLHDETDMEAIAKLCRGGGVSSSRTSVPAKPSIPPTERELPSRRRGWRGFGKSSRHRASSSTYDPEGSRSIRERRAAPNGKGQENSL</sequence>
<evidence type="ECO:0000259" key="6">
    <source>
        <dbReference type="PROSITE" id="PS51918"/>
    </source>
</evidence>
<dbReference type="AlphaFoldDB" id="A0A9Q7AD74"/>
<dbReference type="GO" id="GO:0003824">
    <property type="term" value="F:catalytic activity"/>
    <property type="evidence" value="ECO:0007669"/>
    <property type="project" value="InterPro"/>
</dbReference>
<dbReference type="EMBL" id="CP072943">
    <property type="protein sequence ID" value="QTX32688.1"/>
    <property type="molecule type" value="Genomic_DNA"/>
</dbReference>
<dbReference type="InterPro" id="IPR012840">
    <property type="entry name" value="NrdG2"/>
</dbReference>
<dbReference type="PROSITE" id="PS51257">
    <property type="entry name" value="PROKAR_LIPOPROTEIN"/>
    <property type="match status" value="1"/>
</dbReference>
<evidence type="ECO:0000256" key="5">
    <source>
        <dbReference type="SAM" id="MobiDB-lite"/>
    </source>
</evidence>
<dbReference type="PANTHER" id="PTHR11228">
    <property type="entry name" value="RADICAL SAM DOMAIN PROTEIN"/>
    <property type="match status" value="1"/>
</dbReference>
<keyword evidence="8" id="KW-1185">Reference proteome</keyword>
<dbReference type="GO" id="GO:0046872">
    <property type="term" value="F:metal ion binding"/>
    <property type="evidence" value="ECO:0007669"/>
    <property type="project" value="UniProtKB-KW"/>
</dbReference>
<dbReference type="PROSITE" id="PS51918">
    <property type="entry name" value="RADICAL_SAM"/>
    <property type="match status" value="1"/>
</dbReference>
<feature type="domain" description="Radical SAM core" evidence="6">
    <location>
        <begin position="13"/>
        <end position="225"/>
    </location>
</feature>